<dbReference type="NCBIfam" id="TIGR01725">
    <property type="entry name" value="phge_HK97_gp10"/>
    <property type="match status" value="1"/>
</dbReference>
<reference evidence="1 2" key="1">
    <citation type="submission" date="2024-09" db="EMBL/GenBank/DDBJ databases">
        <authorList>
            <person name="Sun Q."/>
            <person name="Mori K."/>
        </authorList>
    </citation>
    <scope>NUCLEOTIDE SEQUENCE [LARGE SCALE GENOMIC DNA]</scope>
    <source>
        <strain evidence="1 2">TBRC 4938</strain>
    </source>
</reference>
<protein>
    <submittedName>
        <fullName evidence="1">HK97-gp10 family putative phage morphogenesis protein</fullName>
    </submittedName>
</protein>
<keyword evidence="2" id="KW-1185">Reference proteome</keyword>
<dbReference type="Pfam" id="PF04883">
    <property type="entry name" value="HK97-gp10_like"/>
    <property type="match status" value="1"/>
</dbReference>
<evidence type="ECO:0000313" key="1">
    <source>
        <dbReference type="EMBL" id="MFB9952190.1"/>
    </source>
</evidence>
<dbReference type="RefSeq" id="WP_377265005.1">
    <property type="nucleotide sequence ID" value="NZ_JBHMAA010000032.1"/>
</dbReference>
<organism evidence="1 2">
    <name type="scientific">Rhizobium puerariae</name>
    <dbReference type="NCBI Taxonomy" id="1585791"/>
    <lineage>
        <taxon>Bacteria</taxon>
        <taxon>Pseudomonadati</taxon>
        <taxon>Pseudomonadota</taxon>
        <taxon>Alphaproteobacteria</taxon>
        <taxon>Hyphomicrobiales</taxon>
        <taxon>Rhizobiaceae</taxon>
        <taxon>Rhizobium/Agrobacterium group</taxon>
        <taxon>Rhizobium</taxon>
    </lineage>
</organism>
<sequence>MGVKIQGLEALRAKLKAMPEAIKAEVRASLVQSANEIADTARALAPVDDGDLKDSIVVTEPEKLTPLYSSGGSHKVGDMAVAVTAGNSAVRYAAPVEFGHDGDGKPDGAAPRPFFWPAYRSKKKRIRNRTARAINKAAKKIWSGK</sequence>
<gene>
    <name evidence="1" type="ORF">ACFFP0_25380</name>
</gene>
<dbReference type="InterPro" id="IPR010064">
    <property type="entry name" value="HK97-gp10_tail"/>
</dbReference>
<dbReference type="EMBL" id="JBHMAA010000032">
    <property type="protein sequence ID" value="MFB9952190.1"/>
    <property type="molecule type" value="Genomic_DNA"/>
</dbReference>
<proteinExistence type="predicted"/>
<comment type="caution">
    <text evidence="1">The sequence shown here is derived from an EMBL/GenBank/DDBJ whole genome shotgun (WGS) entry which is preliminary data.</text>
</comment>
<evidence type="ECO:0000313" key="2">
    <source>
        <dbReference type="Proteomes" id="UP001589692"/>
    </source>
</evidence>
<dbReference type="Proteomes" id="UP001589692">
    <property type="component" value="Unassembled WGS sequence"/>
</dbReference>
<name>A0ABV6ANJ4_9HYPH</name>
<accession>A0ABV6ANJ4</accession>